<dbReference type="Proteomes" id="UP000829685">
    <property type="component" value="Unassembled WGS sequence"/>
</dbReference>
<accession>A0A9P9WDW3</accession>
<dbReference type="EMBL" id="JAFIMR010000035">
    <property type="protein sequence ID" value="KAI1859083.1"/>
    <property type="molecule type" value="Genomic_DNA"/>
</dbReference>
<keyword evidence="3" id="KW-1185">Reference proteome</keyword>
<sequence length="334" mass="34683">MSSPPAPPTSPAPSIFAGGVESDCCAVSGPGRPVDVDVENSGPEVVSVDVSIDVLLLPSDDITSDEDIELGDVPSEGSGDVLLELDKVVVVGGSPVITVVCETLPVSEEPLGPELGGEVKEDVEPLEFMVLLVIDTVDSVPGTVLDEVGTVDVDPIVDVLDGSVCVYDPVGLGEVSQIVVLIVIVAVALGAIVTEVKIVMNIVLVTVGVEVTFIVVVDCVVSDVNQVEGITNAPALLKAYPTEEAERGPKGKFPPVVRAEPSVANKGWLRLMVAKQDVTVVFNVSVSFSGLMKVMVSVTVDEKISVTVGPMTVFVCVMFIPGTLMVGLRLLGMI</sequence>
<reference evidence="2" key="1">
    <citation type="submission" date="2021-03" db="EMBL/GenBank/DDBJ databases">
        <title>Revisited historic fungal species revealed as producer of novel bioactive compounds through whole genome sequencing and comparative genomics.</title>
        <authorList>
            <person name="Vignolle G.A."/>
            <person name="Hochenegger N."/>
            <person name="Mach R.L."/>
            <person name="Mach-Aigner A.R."/>
            <person name="Javad Rahimi M."/>
            <person name="Salim K.A."/>
            <person name="Chan C.M."/>
            <person name="Lim L.B.L."/>
            <person name="Cai F."/>
            <person name="Druzhinina I.S."/>
            <person name="U'Ren J.M."/>
            <person name="Derntl C."/>
        </authorList>
    </citation>
    <scope>NUCLEOTIDE SEQUENCE</scope>
    <source>
        <strain evidence="2">TUCIM 5799</strain>
    </source>
</reference>
<feature type="transmembrane region" description="Helical" evidence="1">
    <location>
        <begin position="280"/>
        <end position="300"/>
    </location>
</feature>
<keyword evidence="1" id="KW-0472">Membrane</keyword>
<comment type="caution">
    <text evidence="2">The sequence shown here is derived from an EMBL/GenBank/DDBJ whole genome shotgun (WGS) entry which is preliminary data.</text>
</comment>
<evidence type="ECO:0000313" key="3">
    <source>
        <dbReference type="Proteomes" id="UP000829685"/>
    </source>
</evidence>
<keyword evidence="1" id="KW-1133">Transmembrane helix</keyword>
<evidence type="ECO:0000313" key="2">
    <source>
        <dbReference type="EMBL" id="KAI1859083.1"/>
    </source>
</evidence>
<keyword evidence="1" id="KW-0812">Transmembrane</keyword>
<gene>
    <name evidence="2" type="ORF">JX265_010560</name>
</gene>
<organism evidence="2 3">
    <name type="scientific">Neoarthrinium moseri</name>
    <dbReference type="NCBI Taxonomy" id="1658444"/>
    <lineage>
        <taxon>Eukaryota</taxon>
        <taxon>Fungi</taxon>
        <taxon>Dikarya</taxon>
        <taxon>Ascomycota</taxon>
        <taxon>Pezizomycotina</taxon>
        <taxon>Sordariomycetes</taxon>
        <taxon>Xylariomycetidae</taxon>
        <taxon>Amphisphaeriales</taxon>
        <taxon>Apiosporaceae</taxon>
        <taxon>Neoarthrinium</taxon>
    </lineage>
</organism>
<evidence type="ECO:0000256" key="1">
    <source>
        <dbReference type="SAM" id="Phobius"/>
    </source>
</evidence>
<dbReference type="AlphaFoldDB" id="A0A9P9WDW3"/>
<feature type="transmembrane region" description="Helical" evidence="1">
    <location>
        <begin position="175"/>
        <end position="194"/>
    </location>
</feature>
<name>A0A9P9WDW3_9PEZI</name>
<protein>
    <submittedName>
        <fullName evidence="2">Uncharacterized protein</fullName>
    </submittedName>
</protein>
<feature type="transmembrane region" description="Helical" evidence="1">
    <location>
        <begin position="312"/>
        <end position="331"/>
    </location>
</feature>
<proteinExistence type="predicted"/>